<dbReference type="Proteomes" id="UP000235388">
    <property type="component" value="Unassembled WGS sequence"/>
</dbReference>
<accession>A0A2N5W6I0</accession>
<feature type="signal peptide" evidence="2">
    <location>
        <begin position="1"/>
        <end position="16"/>
    </location>
</feature>
<feature type="compositionally biased region" description="Basic and acidic residues" evidence="1">
    <location>
        <begin position="110"/>
        <end position="121"/>
    </location>
</feature>
<protein>
    <submittedName>
        <fullName evidence="3">Uncharacterized protein</fullName>
    </submittedName>
</protein>
<keyword evidence="4" id="KW-1185">Reference proteome</keyword>
<feature type="region of interest" description="Disordered" evidence="1">
    <location>
        <begin position="98"/>
        <end position="121"/>
    </location>
</feature>
<dbReference type="AlphaFoldDB" id="A0A2N5W6I0"/>
<feature type="chain" id="PRO_5014931055" evidence="2">
    <location>
        <begin position="17"/>
        <end position="137"/>
    </location>
</feature>
<evidence type="ECO:0000313" key="4">
    <source>
        <dbReference type="Proteomes" id="UP000235388"/>
    </source>
</evidence>
<proteinExistence type="predicted"/>
<name>A0A2N5W6I0_9BASI</name>
<dbReference type="EMBL" id="PGCJ01000007">
    <property type="protein sequence ID" value="PLW57841.1"/>
    <property type="molecule type" value="Genomic_DNA"/>
</dbReference>
<reference evidence="3 4" key="1">
    <citation type="submission" date="2017-11" db="EMBL/GenBank/DDBJ databases">
        <title>De novo assembly and phasing of dikaryotic genomes from two isolates of Puccinia coronata f. sp. avenae, the causal agent of oat crown rust.</title>
        <authorList>
            <person name="Miller M.E."/>
            <person name="Zhang Y."/>
            <person name="Omidvar V."/>
            <person name="Sperschneider J."/>
            <person name="Schwessinger B."/>
            <person name="Raley C."/>
            <person name="Palmer J.M."/>
            <person name="Garnica D."/>
            <person name="Upadhyaya N."/>
            <person name="Rathjen J."/>
            <person name="Taylor J.M."/>
            <person name="Park R.F."/>
            <person name="Dodds P.N."/>
            <person name="Hirsch C.D."/>
            <person name="Kianian S.F."/>
            <person name="Figueroa M."/>
        </authorList>
    </citation>
    <scope>NUCLEOTIDE SEQUENCE [LARGE SCALE GENOMIC DNA]</scope>
    <source>
        <strain evidence="3">12NC29</strain>
    </source>
</reference>
<gene>
    <name evidence="3" type="ORF">PCANC_01033</name>
</gene>
<evidence type="ECO:0000313" key="3">
    <source>
        <dbReference type="EMBL" id="PLW57841.1"/>
    </source>
</evidence>
<comment type="caution">
    <text evidence="3">The sequence shown here is derived from an EMBL/GenBank/DDBJ whole genome shotgun (WGS) entry which is preliminary data.</text>
</comment>
<evidence type="ECO:0000256" key="2">
    <source>
        <dbReference type="SAM" id="SignalP"/>
    </source>
</evidence>
<sequence>MFSILLILTFVGQGLGMGSEQERVHISGLTQYKQLAGSSNRPLLHSGASVVNQSTEPPVLELDAEGLARSLPSEDSESIHDREVAIITRDAARAAGNSIKLGHKLPSSTDLREQDPSHAEKSVITIHAEEADLAQFA</sequence>
<keyword evidence="2" id="KW-0732">Signal</keyword>
<organism evidence="3 4">
    <name type="scientific">Puccinia coronata f. sp. avenae</name>
    <dbReference type="NCBI Taxonomy" id="200324"/>
    <lineage>
        <taxon>Eukaryota</taxon>
        <taxon>Fungi</taxon>
        <taxon>Dikarya</taxon>
        <taxon>Basidiomycota</taxon>
        <taxon>Pucciniomycotina</taxon>
        <taxon>Pucciniomycetes</taxon>
        <taxon>Pucciniales</taxon>
        <taxon>Pucciniaceae</taxon>
        <taxon>Puccinia</taxon>
    </lineage>
</organism>
<evidence type="ECO:0000256" key="1">
    <source>
        <dbReference type="SAM" id="MobiDB-lite"/>
    </source>
</evidence>